<evidence type="ECO:0000256" key="3">
    <source>
        <dbReference type="ARBA" id="ARBA00022989"/>
    </source>
</evidence>
<sequence length="772" mass="84681">MILAELRRRKEDGDKPECGSRTKGSYDTTAHVFALILILALSTLACGFPLISRRTTRGRRQKSIIFYCQHIGTGVLLATAFVHLLPTAFESMTDPCLPYFFSKGYTPMPGLVAMVSAIIVVAVESYLTARGAGHSHSHNHGYFDSDDEHEAELPVVDTAGLSERRAGARPPDIHLEDMETQGLVAGVSPLPDSTPVGAREESRKLNEDFNDADSDLDLDMEELDPGSSSNMRQRSGQYASLKPGEADGEPLTPMTPMTPMSPGPQSPEEQQRKMLQCVLLEAGILFHSVFIGMAISVATGPAFVVFLVAISFHQTFEGLALGSRIAAIQFPRKSIRPWLMVLAYGTTTPIGQAIGLVVHRMYDPKSAGGLLVVGFMNAVSSGLLLYAGLVQLLAEDFLTEKSYKVLKGKKRLHAFLSVCAESDQIRHADSLEPEVDPCDRLAEPFVANRAVYVPLLPWSIHCLIPSSPFSISTMPGQYTLFFFGAQVLFAGLAIFLSSSPYVRMSSAPTQPWADGPMKLVVTPQYETKKTDLFTTGATHMALLHNAIIRGFNSIYLQAPHVKDADKAAFIGYSQTWFRFVKSHHDDEEDNLFPKVKDLLGDEAVWAETHEEHESFLTPLAAFNTYISNLAAPTDLDAAEVIRLMDAFKDNFEHHFHSEISTIAALANHPKAPKEDTPEGAAASLTFKTWGKKTVTKAGVLDVVPFFLLNLDRTAEEGLWANWPPMPAPVTWGLTNIAGSWYGSWWKFSSCDAQGKPQELYALKGLKSAEAEK</sequence>
<evidence type="ECO:0000313" key="9">
    <source>
        <dbReference type="Proteomes" id="UP000554235"/>
    </source>
</evidence>
<evidence type="ECO:0000256" key="5">
    <source>
        <dbReference type="SAM" id="MobiDB-lite"/>
    </source>
</evidence>
<organism evidence="8 9">
    <name type="scientific">Fusarium albosuccineum</name>
    <dbReference type="NCBI Taxonomy" id="1237068"/>
    <lineage>
        <taxon>Eukaryota</taxon>
        <taxon>Fungi</taxon>
        <taxon>Dikarya</taxon>
        <taxon>Ascomycota</taxon>
        <taxon>Pezizomycotina</taxon>
        <taxon>Sordariomycetes</taxon>
        <taxon>Hypocreomycetidae</taxon>
        <taxon>Hypocreales</taxon>
        <taxon>Nectriaceae</taxon>
        <taxon>Fusarium</taxon>
        <taxon>Fusarium decemcellulare species complex</taxon>
    </lineage>
</organism>
<dbReference type="InterPro" id="IPR012312">
    <property type="entry name" value="Hemerythrin-like"/>
</dbReference>
<dbReference type="AlphaFoldDB" id="A0A8H4LB12"/>
<dbReference type="GO" id="GO:0005886">
    <property type="term" value="C:plasma membrane"/>
    <property type="evidence" value="ECO:0007669"/>
    <property type="project" value="TreeGrafter"/>
</dbReference>
<comment type="subcellular location">
    <subcellularLocation>
        <location evidence="1">Membrane</location>
        <topology evidence="1">Multi-pass membrane protein</topology>
    </subcellularLocation>
</comment>
<dbReference type="OrthoDB" id="448280at2759"/>
<proteinExistence type="predicted"/>
<keyword evidence="2 6" id="KW-0812">Transmembrane</keyword>
<feature type="transmembrane region" description="Helical" evidence="6">
    <location>
        <begin position="30"/>
        <end position="52"/>
    </location>
</feature>
<feature type="compositionally biased region" description="Polar residues" evidence="5">
    <location>
        <begin position="226"/>
        <end position="238"/>
    </location>
</feature>
<evidence type="ECO:0000256" key="4">
    <source>
        <dbReference type="ARBA" id="ARBA00023136"/>
    </source>
</evidence>
<dbReference type="PANTHER" id="PTHR11040:SF60">
    <property type="entry name" value="FAMILY ZINC TRANSPORTER, PUTATIVE (AFU_ORTHOLOGUE AFUA_8G04010)-RELATED"/>
    <property type="match status" value="1"/>
</dbReference>
<dbReference type="Pfam" id="PF02535">
    <property type="entry name" value="Zip"/>
    <property type="match status" value="1"/>
</dbReference>
<dbReference type="Gene3D" id="1.20.120.520">
    <property type="entry name" value="nmb1532 protein domain like"/>
    <property type="match status" value="1"/>
</dbReference>
<dbReference type="GO" id="GO:0005385">
    <property type="term" value="F:zinc ion transmembrane transporter activity"/>
    <property type="evidence" value="ECO:0007669"/>
    <property type="project" value="TreeGrafter"/>
</dbReference>
<feature type="transmembrane region" description="Helical" evidence="6">
    <location>
        <begin position="64"/>
        <end position="85"/>
    </location>
</feature>
<dbReference type="Pfam" id="PF01814">
    <property type="entry name" value="Hemerythrin"/>
    <property type="match status" value="1"/>
</dbReference>
<feature type="domain" description="Hemerythrin-like" evidence="7">
    <location>
        <begin position="539"/>
        <end position="664"/>
    </location>
</feature>
<accession>A0A8H4LB12</accession>
<gene>
    <name evidence="8" type="ORF">FALBO_8247</name>
</gene>
<evidence type="ECO:0000259" key="7">
    <source>
        <dbReference type="Pfam" id="PF01814"/>
    </source>
</evidence>
<name>A0A8H4LB12_9HYPO</name>
<keyword evidence="9" id="KW-1185">Reference proteome</keyword>
<dbReference type="PANTHER" id="PTHR11040">
    <property type="entry name" value="ZINC/IRON TRANSPORTER"/>
    <property type="match status" value="1"/>
</dbReference>
<feature type="compositionally biased region" description="Acidic residues" evidence="5">
    <location>
        <begin position="208"/>
        <end position="224"/>
    </location>
</feature>
<feature type="compositionally biased region" description="Basic and acidic residues" evidence="5">
    <location>
        <begin position="198"/>
        <end position="207"/>
    </location>
</feature>
<dbReference type="EMBL" id="JAADYS010001124">
    <property type="protein sequence ID" value="KAF4464915.1"/>
    <property type="molecule type" value="Genomic_DNA"/>
</dbReference>
<feature type="transmembrane region" description="Helical" evidence="6">
    <location>
        <begin position="370"/>
        <end position="394"/>
    </location>
</feature>
<dbReference type="CDD" id="cd12108">
    <property type="entry name" value="Hr-like"/>
    <property type="match status" value="1"/>
</dbReference>
<feature type="transmembrane region" description="Helical" evidence="6">
    <location>
        <begin position="105"/>
        <end position="127"/>
    </location>
</feature>
<comment type="caution">
    <text evidence="8">The sequence shown here is derived from an EMBL/GenBank/DDBJ whole genome shotgun (WGS) entry which is preliminary data.</text>
</comment>
<evidence type="ECO:0000256" key="1">
    <source>
        <dbReference type="ARBA" id="ARBA00004141"/>
    </source>
</evidence>
<keyword evidence="4 6" id="KW-0472">Membrane</keyword>
<feature type="transmembrane region" description="Helical" evidence="6">
    <location>
        <begin position="303"/>
        <end position="326"/>
    </location>
</feature>
<feature type="transmembrane region" description="Helical" evidence="6">
    <location>
        <begin position="278"/>
        <end position="297"/>
    </location>
</feature>
<reference evidence="8 9" key="1">
    <citation type="submission" date="2020-01" db="EMBL/GenBank/DDBJ databases">
        <title>Identification and distribution of gene clusters putatively required for synthesis of sphingolipid metabolism inhibitors in phylogenetically diverse species of the filamentous fungus Fusarium.</title>
        <authorList>
            <person name="Kim H.-S."/>
            <person name="Busman M."/>
            <person name="Brown D.W."/>
            <person name="Divon H."/>
            <person name="Uhlig S."/>
            <person name="Proctor R.H."/>
        </authorList>
    </citation>
    <scope>NUCLEOTIDE SEQUENCE [LARGE SCALE GENOMIC DNA]</scope>
    <source>
        <strain evidence="8 9">NRRL 20459</strain>
    </source>
</reference>
<evidence type="ECO:0000256" key="6">
    <source>
        <dbReference type="SAM" id="Phobius"/>
    </source>
</evidence>
<evidence type="ECO:0000256" key="2">
    <source>
        <dbReference type="ARBA" id="ARBA00022692"/>
    </source>
</evidence>
<dbReference type="Proteomes" id="UP000554235">
    <property type="component" value="Unassembled WGS sequence"/>
</dbReference>
<evidence type="ECO:0000313" key="8">
    <source>
        <dbReference type="EMBL" id="KAF4464915.1"/>
    </source>
</evidence>
<protein>
    <recommendedName>
        <fullName evidence="7">Hemerythrin-like domain-containing protein</fullName>
    </recommendedName>
</protein>
<feature type="transmembrane region" description="Helical" evidence="6">
    <location>
        <begin position="478"/>
        <end position="496"/>
    </location>
</feature>
<feature type="transmembrane region" description="Helical" evidence="6">
    <location>
        <begin position="338"/>
        <end position="358"/>
    </location>
</feature>
<dbReference type="InterPro" id="IPR003689">
    <property type="entry name" value="ZIP"/>
</dbReference>
<feature type="region of interest" description="Disordered" evidence="5">
    <location>
        <begin position="185"/>
        <end position="271"/>
    </location>
</feature>
<keyword evidence="3 6" id="KW-1133">Transmembrane helix</keyword>